<proteinExistence type="predicted"/>
<accession>A0A4P9A3C2</accession>
<dbReference type="RefSeq" id="WP_138079124.1">
    <property type="nucleotide sequence ID" value="NZ_CP040004.1"/>
</dbReference>
<protein>
    <submittedName>
        <fullName evidence="1">Uncharacterized protein</fullName>
    </submittedName>
</protein>
<evidence type="ECO:0000313" key="1">
    <source>
        <dbReference type="EMBL" id="QCT42303.1"/>
    </source>
</evidence>
<gene>
    <name evidence="1" type="ORF">FBF37_02375</name>
</gene>
<organism evidence="1 2">
    <name type="scientific">Candidatus Nanosynbacter featherlites</name>
    <dbReference type="NCBI Taxonomy" id="2572088"/>
    <lineage>
        <taxon>Bacteria</taxon>
        <taxon>Candidatus Saccharimonadota</taxon>
        <taxon>Candidatus Saccharimonadia</taxon>
        <taxon>Candidatus Nanosynbacterales</taxon>
        <taxon>Candidatus Nanosynbacteraceae</taxon>
        <taxon>Candidatus Nanosynbacter</taxon>
    </lineage>
</organism>
<name>A0A4P9A3C2_9BACT</name>
<sequence>MFTIRSTDKDGQPSFQVDIAPNWPILDQAKTNWLTGKPATVDKVPIYPETRDWVLGPAIQVYKETTFYLKDNRIPDSPIETANDEARCGIMDHYVNPEYIATLLLMPHLNKVFDIDSPEGVASAESYLNRKIGSKVLRMIFKNIPELKDPILRRTIDGSLVETQEDIALAVEARKINGLSPDDESVRLIRQAACKKVDRQLSAMRDAMTELAYVSGTHLPKHKPELSAADKKAVFAEMIASKYQQTAES</sequence>
<reference evidence="1 2" key="1">
    <citation type="submission" date="2019-04" db="EMBL/GenBank/DDBJ databases">
        <title>Saccharibacteria TM7 genomes.</title>
        <authorList>
            <person name="Bor B."/>
            <person name="He X."/>
            <person name="Chen T."/>
            <person name="Dewhirst F.E."/>
        </authorList>
    </citation>
    <scope>NUCLEOTIDE SEQUENCE [LARGE SCALE GENOMIC DNA]</scope>
    <source>
        <strain evidence="1 2">BB001</strain>
    </source>
</reference>
<dbReference type="AlphaFoldDB" id="A0A4P9A3C2"/>
<keyword evidence="2" id="KW-1185">Reference proteome</keyword>
<dbReference type="Proteomes" id="UP000310639">
    <property type="component" value="Chromosome"/>
</dbReference>
<dbReference type="EMBL" id="CP040004">
    <property type="protein sequence ID" value="QCT42303.1"/>
    <property type="molecule type" value="Genomic_DNA"/>
</dbReference>
<evidence type="ECO:0000313" key="2">
    <source>
        <dbReference type="Proteomes" id="UP000310639"/>
    </source>
</evidence>
<dbReference type="KEGG" id="nft:FBF37_02375"/>